<dbReference type="AlphaFoldDB" id="A0A0S2K811"/>
<keyword evidence="1" id="KW-1133">Transmembrane helix</keyword>
<dbReference type="Proteomes" id="UP000061457">
    <property type="component" value="Chromosome II"/>
</dbReference>
<keyword evidence="1" id="KW-0812">Transmembrane</keyword>
<name>A0A0S2K811_9GAMM</name>
<feature type="transmembrane region" description="Helical" evidence="1">
    <location>
        <begin position="6"/>
        <end position="26"/>
    </location>
</feature>
<dbReference type="STRING" id="161398.PP2015_3875"/>
<dbReference type="KEGG" id="pphe:PP2015_3875"/>
<gene>
    <name evidence="2" type="ORF">PP2015_3875</name>
</gene>
<reference evidence="2 3" key="1">
    <citation type="submission" date="2015-11" db="EMBL/GenBank/DDBJ databases">
        <authorList>
            <person name="Zhang Y."/>
            <person name="Guo Z."/>
        </authorList>
    </citation>
    <scope>NUCLEOTIDE SEQUENCE [LARGE SCALE GENOMIC DNA]</scope>
    <source>
        <strain evidence="2 3">KCTC 12086</strain>
    </source>
</reference>
<evidence type="ECO:0000313" key="2">
    <source>
        <dbReference type="EMBL" id="ALO44344.1"/>
    </source>
</evidence>
<dbReference type="PATRIC" id="fig|161398.10.peg.3965"/>
<keyword evidence="1" id="KW-0472">Membrane</keyword>
<evidence type="ECO:0000313" key="3">
    <source>
        <dbReference type="Proteomes" id="UP000061457"/>
    </source>
</evidence>
<accession>A0A0S2K811</accession>
<keyword evidence="3" id="KW-1185">Reference proteome</keyword>
<organism evidence="2 3">
    <name type="scientific">Pseudoalteromonas phenolica</name>
    <dbReference type="NCBI Taxonomy" id="161398"/>
    <lineage>
        <taxon>Bacteria</taxon>
        <taxon>Pseudomonadati</taxon>
        <taxon>Pseudomonadota</taxon>
        <taxon>Gammaproteobacteria</taxon>
        <taxon>Alteromonadales</taxon>
        <taxon>Pseudoalteromonadaceae</taxon>
        <taxon>Pseudoalteromonas</taxon>
    </lineage>
</organism>
<sequence>MEVMAFIFGAIGMTFGISGYTFALLTRKRLDKLESKFNDLKTLSSECKSSK</sequence>
<protein>
    <submittedName>
        <fullName evidence="2">Uncharacterized protein</fullName>
    </submittedName>
</protein>
<proteinExistence type="predicted"/>
<dbReference type="EMBL" id="CP013188">
    <property type="protein sequence ID" value="ALO44344.1"/>
    <property type="molecule type" value="Genomic_DNA"/>
</dbReference>
<evidence type="ECO:0000256" key="1">
    <source>
        <dbReference type="SAM" id="Phobius"/>
    </source>
</evidence>